<name>A0ABR1MMB6_9PEZI</name>
<feature type="region of interest" description="Disordered" evidence="1">
    <location>
        <begin position="66"/>
        <end position="86"/>
    </location>
</feature>
<dbReference type="Proteomes" id="UP001365128">
    <property type="component" value="Unassembled WGS sequence"/>
</dbReference>
<evidence type="ECO:0000313" key="3">
    <source>
        <dbReference type="Proteomes" id="UP001365128"/>
    </source>
</evidence>
<comment type="caution">
    <text evidence="2">The sequence shown here is derived from an EMBL/GenBank/DDBJ whole genome shotgun (WGS) entry which is preliminary data.</text>
</comment>
<proteinExistence type="predicted"/>
<protein>
    <submittedName>
        <fullName evidence="2">Uncharacterized protein</fullName>
    </submittedName>
</protein>
<gene>
    <name evidence="2" type="ORF">IWX46DRAFT_289375</name>
</gene>
<keyword evidence="3" id="KW-1185">Reference proteome</keyword>
<evidence type="ECO:0000256" key="1">
    <source>
        <dbReference type="SAM" id="MobiDB-lite"/>
    </source>
</evidence>
<organism evidence="2 3">
    <name type="scientific">Phyllosticta citricarpa</name>
    <dbReference type="NCBI Taxonomy" id="55181"/>
    <lineage>
        <taxon>Eukaryota</taxon>
        <taxon>Fungi</taxon>
        <taxon>Dikarya</taxon>
        <taxon>Ascomycota</taxon>
        <taxon>Pezizomycotina</taxon>
        <taxon>Dothideomycetes</taxon>
        <taxon>Dothideomycetes incertae sedis</taxon>
        <taxon>Botryosphaeriales</taxon>
        <taxon>Phyllostictaceae</taxon>
        <taxon>Phyllosticta</taxon>
    </lineage>
</organism>
<accession>A0ABR1MMB6</accession>
<reference evidence="2 3" key="1">
    <citation type="submission" date="2024-04" db="EMBL/GenBank/DDBJ databases">
        <title>Phyllosticta paracitricarpa is synonymous to the EU quarantine fungus P. citricarpa based on phylogenomic analyses.</title>
        <authorList>
            <consortium name="Lawrence Berkeley National Laboratory"/>
            <person name="Van Ingen-Buijs V.A."/>
            <person name="Van Westerhoven A.C."/>
            <person name="Haridas S."/>
            <person name="Skiadas P."/>
            <person name="Martin F."/>
            <person name="Groenewald J.Z."/>
            <person name="Crous P.W."/>
            <person name="Seidl M.F."/>
        </authorList>
    </citation>
    <scope>NUCLEOTIDE SEQUENCE [LARGE SCALE GENOMIC DNA]</scope>
    <source>
        <strain evidence="2 3">CBS 122670</strain>
    </source>
</reference>
<sequence length="217" mass="24135">MIQDMIGVDGWAMSSKRRSSVELERSCDARMPVALFGPMLASGCTTVFEGTRKRAEKMADWLEREEKTQKISVEKGEGGRNNSPIPTAGRVVEQVWMRRCLCSASGGMDNDAPPTKVLVRLVVGDGERRKVSLSLLRVGEMAQAGFPQQEDVSVRSLGAGLWWGRGVEALTDPGLGFLSPARTELAHSNRRDRWNLLLSIHNSWPVLLEPFFRLLLR</sequence>
<evidence type="ECO:0000313" key="2">
    <source>
        <dbReference type="EMBL" id="KAK7553528.1"/>
    </source>
</evidence>
<dbReference type="EMBL" id="JBBPDW010000004">
    <property type="protein sequence ID" value="KAK7553528.1"/>
    <property type="molecule type" value="Genomic_DNA"/>
</dbReference>
<feature type="compositionally biased region" description="Basic and acidic residues" evidence="1">
    <location>
        <begin position="66"/>
        <end position="78"/>
    </location>
</feature>